<dbReference type="InterPro" id="IPR036852">
    <property type="entry name" value="Peptidase_S8/S53_dom_sf"/>
</dbReference>
<dbReference type="Pfam" id="PF01483">
    <property type="entry name" value="P_proprotein"/>
    <property type="match status" value="1"/>
</dbReference>
<dbReference type="OrthoDB" id="300641at2759"/>
<sequence length="205" mass="22553">MAAGIIALALEANPTLTWRDVQHLVVLTSRGSSGNYLKSDDWKTNGAGREYSHSYGFGLMDADAITEMASNWTNVPEQHICDSPEFISENGLLESSANASDCASEISSLEHVHLFIDLDSTSRRGDLSVSLTSPSGTTSRLLNFRPFDNQPVGFASFGNWPMMSVHFWGENVTGDASNDWTLRINNRGNGVASLKRWKLRFYGTN</sequence>
<dbReference type="GO" id="GO:0005802">
    <property type="term" value="C:trans-Golgi network"/>
    <property type="evidence" value="ECO:0007669"/>
    <property type="project" value="TreeGrafter"/>
</dbReference>
<dbReference type="InterPro" id="IPR002884">
    <property type="entry name" value="P_dom"/>
</dbReference>
<dbReference type="PROSITE" id="PS51892">
    <property type="entry name" value="SUBTILASE"/>
    <property type="match status" value="1"/>
</dbReference>
<dbReference type="PROSITE" id="PS51829">
    <property type="entry name" value="P_HOMO_B"/>
    <property type="match status" value="1"/>
</dbReference>
<dbReference type="GO" id="GO:0000139">
    <property type="term" value="C:Golgi membrane"/>
    <property type="evidence" value="ECO:0007669"/>
    <property type="project" value="TreeGrafter"/>
</dbReference>
<dbReference type="Gene3D" id="3.40.50.200">
    <property type="entry name" value="Peptidase S8/S53 domain"/>
    <property type="match status" value="1"/>
</dbReference>
<comment type="similarity">
    <text evidence="1">Belongs to the peptidase S8 family. Furin subfamily.</text>
</comment>
<proteinExistence type="inferred from homology"/>
<keyword evidence="5" id="KW-0720">Serine protease</keyword>
<feature type="domain" description="P/Homo B" evidence="7">
    <location>
        <begin position="74"/>
        <end position="205"/>
    </location>
</feature>
<keyword evidence="2" id="KW-0645">Protease</keyword>
<evidence type="ECO:0000313" key="9">
    <source>
        <dbReference type="Proteomes" id="UP000595437"/>
    </source>
</evidence>
<dbReference type="SUPFAM" id="SSF52743">
    <property type="entry name" value="Subtilisin-like"/>
    <property type="match status" value="1"/>
</dbReference>
<protein>
    <recommendedName>
        <fullName evidence="7">P/Homo B domain-containing protein</fullName>
    </recommendedName>
</protein>
<dbReference type="PANTHER" id="PTHR42884:SF14">
    <property type="entry name" value="NEUROENDOCRINE CONVERTASE 1"/>
    <property type="match status" value="1"/>
</dbReference>
<evidence type="ECO:0000256" key="1">
    <source>
        <dbReference type="ARBA" id="ARBA00005325"/>
    </source>
</evidence>
<keyword evidence="3" id="KW-0165">Cleavage on pair of basic residues</keyword>
<dbReference type="PANTHER" id="PTHR42884">
    <property type="entry name" value="PROPROTEIN CONVERTASE SUBTILISIN/KEXIN-RELATED"/>
    <property type="match status" value="1"/>
</dbReference>
<dbReference type="EMBL" id="CP045893">
    <property type="protein sequence ID" value="QQP54174.1"/>
    <property type="molecule type" value="Genomic_DNA"/>
</dbReference>
<reference evidence="9" key="1">
    <citation type="submission" date="2021-01" db="EMBL/GenBank/DDBJ databases">
        <title>Caligus Genome Assembly.</title>
        <authorList>
            <person name="Gallardo-Escarate C."/>
        </authorList>
    </citation>
    <scope>NUCLEOTIDE SEQUENCE [LARGE SCALE GENOMIC DNA]</scope>
</reference>
<accession>A0A7T8KE16</accession>
<organism evidence="8 9">
    <name type="scientific">Caligus rogercresseyi</name>
    <name type="common">Sea louse</name>
    <dbReference type="NCBI Taxonomy" id="217165"/>
    <lineage>
        <taxon>Eukaryota</taxon>
        <taxon>Metazoa</taxon>
        <taxon>Ecdysozoa</taxon>
        <taxon>Arthropoda</taxon>
        <taxon>Crustacea</taxon>
        <taxon>Multicrustacea</taxon>
        <taxon>Hexanauplia</taxon>
        <taxon>Copepoda</taxon>
        <taxon>Siphonostomatoida</taxon>
        <taxon>Caligidae</taxon>
        <taxon>Caligus</taxon>
    </lineage>
</organism>
<gene>
    <name evidence="8" type="ORF">FKW44_006919</name>
</gene>
<evidence type="ECO:0000313" key="8">
    <source>
        <dbReference type="EMBL" id="QQP54174.1"/>
    </source>
</evidence>
<evidence type="ECO:0000256" key="5">
    <source>
        <dbReference type="ARBA" id="ARBA00022825"/>
    </source>
</evidence>
<dbReference type="SUPFAM" id="SSF49785">
    <property type="entry name" value="Galactose-binding domain-like"/>
    <property type="match status" value="1"/>
</dbReference>
<keyword evidence="9" id="KW-1185">Reference proteome</keyword>
<dbReference type="InterPro" id="IPR000209">
    <property type="entry name" value="Peptidase_S8/S53_dom"/>
</dbReference>
<comment type="caution">
    <text evidence="6">Lacks conserved residue(s) required for the propagation of feature annotation.</text>
</comment>
<dbReference type="AlphaFoldDB" id="A0A7T8KE16"/>
<evidence type="ECO:0000256" key="3">
    <source>
        <dbReference type="ARBA" id="ARBA00022685"/>
    </source>
</evidence>
<evidence type="ECO:0000256" key="2">
    <source>
        <dbReference type="ARBA" id="ARBA00022670"/>
    </source>
</evidence>
<dbReference type="GO" id="GO:0004252">
    <property type="term" value="F:serine-type endopeptidase activity"/>
    <property type="evidence" value="ECO:0007669"/>
    <property type="project" value="InterPro"/>
</dbReference>
<name>A0A7T8KE16_CALRO</name>
<evidence type="ECO:0000256" key="6">
    <source>
        <dbReference type="PROSITE-ProRule" id="PRU01240"/>
    </source>
</evidence>
<dbReference type="GO" id="GO:0016485">
    <property type="term" value="P:protein processing"/>
    <property type="evidence" value="ECO:0007669"/>
    <property type="project" value="TreeGrafter"/>
</dbReference>
<dbReference type="InterPro" id="IPR008979">
    <property type="entry name" value="Galactose-bd-like_sf"/>
</dbReference>
<evidence type="ECO:0000259" key="7">
    <source>
        <dbReference type="PROSITE" id="PS51829"/>
    </source>
</evidence>
<evidence type="ECO:0000256" key="4">
    <source>
        <dbReference type="ARBA" id="ARBA00022801"/>
    </source>
</evidence>
<keyword evidence="4" id="KW-0378">Hydrolase</keyword>
<dbReference type="Proteomes" id="UP000595437">
    <property type="component" value="Chromosome 4"/>
</dbReference>
<dbReference type="Gene3D" id="2.60.120.260">
    <property type="entry name" value="Galactose-binding domain-like"/>
    <property type="match status" value="1"/>
</dbReference>
<dbReference type="Pfam" id="PF00082">
    <property type="entry name" value="Peptidase_S8"/>
    <property type="match status" value="1"/>
</dbReference>